<protein>
    <submittedName>
        <fullName evidence="2">Uncharacterized protein</fullName>
    </submittedName>
</protein>
<keyword evidence="1" id="KW-0812">Transmembrane</keyword>
<evidence type="ECO:0000313" key="2">
    <source>
        <dbReference type="EMBL" id="KAK0638864.1"/>
    </source>
</evidence>
<keyword evidence="3" id="KW-1185">Reference proteome</keyword>
<comment type="caution">
    <text evidence="2">The sequence shown here is derived from an EMBL/GenBank/DDBJ whole genome shotgun (WGS) entry which is preliminary data.</text>
</comment>
<evidence type="ECO:0000313" key="3">
    <source>
        <dbReference type="Proteomes" id="UP001174936"/>
    </source>
</evidence>
<accession>A0AA39XRG5</accession>
<dbReference type="AlphaFoldDB" id="A0AA39XRG5"/>
<feature type="transmembrane region" description="Helical" evidence="1">
    <location>
        <begin position="7"/>
        <end position="27"/>
    </location>
</feature>
<organism evidence="2 3">
    <name type="scientific">Cercophora newfieldiana</name>
    <dbReference type="NCBI Taxonomy" id="92897"/>
    <lineage>
        <taxon>Eukaryota</taxon>
        <taxon>Fungi</taxon>
        <taxon>Dikarya</taxon>
        <taxon>Ascomycota</taxon>
        <taxon>Pezizomycotina</taxon>
        <taxon>Sordariomycetes</taxon>
        <taxon>Sordariomycetidae</taxon>
        <taxon>Sordariales</taxon>
        <taxon>Lasiosphaeriaceae</taxon>
        <taxon>Cercophora</taxon>
    </lineage>
</organism>
<dbReference type="Proteomes" id="UP001174936">
    <property type="component" value="Unassembled WGS sequence"/>
</dbReference>
<feature type="non-terminal residue" evidence="2">
    <location>
        <position position="76"/>
    </location>
</feature>
<gene>
    <name evidence="2" type="ORF">B0T16DRAFT_422004</name>
</gene>
<sequence>MRAWRGAWGAWGGWWWVGSFFGLLPYLGSREGFFCWLDEQRAKVVELVSDFPPLRLTLSVFFLLWDRVQQVLSSMS</sequence>
<name>A0AA39XRG5_9PEZI</name>
<keyword evidence="1" id="KW-1133">Transmembrane helix</keyword>
<dbReference type="EMBL" id="JAULSV010000007">
    <property type="protein sequence ID" value="KAK0638864.1"/>
    <property type="molecule type" value="Genomic_DNA"/>
</dbReference>
<proteinExistence type="predicted"/>
<keyword evidence="1" id="KW-0472">Membrane</keyword>
<evidence type="ECO:0000256" key="1">
    <source>
        <dbReference type="SAM" id="Phobius"/>
    </source>
</evidence>
<reference evidence="2" key="1">
    <citation type="submission" date="2023-06" db="EMBL/GenBank/DDBJ databases">
        <title>Genome-scale phylogeny and comparative genomics of the fungal order Sordariales.</title>
        <authorList>
            <consortium name="Lawrence Berkeley National Laboratory"/>
            <person name="Hensen N."/>
            <person name="Bonometti L."/>
            <person name="Westerberg I."/>
            <person name="Brannstrom I.O."/>
            <person name="Guillou S."/>
            <person name="Cros-Aarteil S."/>
            <person name="Calhoun S."/>
            <person name="Haridas S."/>
            <person name="Kuo A."/>
            <person name="Mondo S."/>
            <person name="Pangilinan J."/>
            <person name="Riley R."/>
            <person name="Labutti K."/>
            <person name="Andreopoulos B."/>
            <person name="Lipzen A."/>
            <person name="Chen C."/>
            <person name="Yanf M."/>
            <person name="Daum C."/>
            <person name="Ng V."/>
            <person name="Clum A."/>
            <person name="Steindorff A."/>
            <person name="Ohm R."/>
            <person name="Martin F."/>
            <person name="Silar P."/>
            <person name="Natvig D."/>
            <person name="Lalanne C."/>
            <person name="Gautier V."/>
            <person name="Ament-Velasquez S.L."/>
            <person name="Kruys A."/>
            <person name="Hutchinson M.I."/>
            <person name="Powell A.J."/>
            <person name="Barry K."/>
            <person name="Miller A.N."/>
            <person name="Grigoriev I.V."/>
            <person name="Debuchy R."/>
            <person name="Gladieux P."/>
            <person name="Thoren M.H."/>
            <person name="Johannesson H."/>
        </authorList>
    </citation>
    <scope>NUCLEOTIDE SEQUENCE</scope>
    <source>
        <strain evidence="2">SMH2532-1</strain>
    </source>
</reference>